<keyword evidence="1" id="KW-0732">Signal</keyword>
<protein>
    <submittedName>
        <fullName evidence="3">Mammalian ependymin-related protein 1</fullName>
    </submittedName>
</protein>
<dbReference type="GO" id="GO:0005764">
    <property type="term" value="C:lysosome"/>
    <property type="evidence" value="ECO:0007669"/>
    <property type="project" value="TreeGrafter"/>
</dbReference>
<dbReference type="KEGG" id="lak:106166662"/>
<reference evidence="3" key="2">
    <citation type="submission" date="2025-08" db="UniProtKB">
        <authorList>
            <consortium name="RefSeq"/>
        </authorList>
    </citation>
    <scope>IDENTIFICATION</scope>
</reference>
<proteinExistence type="predicted"/>
<name>A0A1S3IRR3_LINAN</name>
<dbReference type="PANTHER" id="PTHR10697">
    <property type="entry name" value="MAMMALIAN EPENDYMIN-RELATED PROTEIN 1"/>
    <property type="match status" value="1"/>
</dbReference>
<gene>
    <name evidence="3" type="primary">LOC106166662</name>
</gene>
<dbReference type="GO" id="GO:0005576">
    <property type="term" value="C:extracellular region"/>
    <property type="evidence" value="ECO:0007669"/>
    <property type="project" value="InterPro"/>
</dbReference>
<dbReference type="InterPro" id="IPR001299">
    <property type="entry name" value="Ependymin"/>
</dbReference>
<sequence>MKMKTAIAVFSVLIVVVPAMSQPPQPCCTPPQWEGNVAQSQGQNVAGQGHRAAQIMKLSMDANLKKVAHRGQWYYDQQEGTFQLLQDFKAGVQYQITNGGPCVKSKLTQPWMGCIPKTSKFMGSAVLGLGDDSIKVNNWAIFMNSSSLMGTSYTQVTAKDCVPIGSSFQGSANGVGMMSVQGVTNVSAGIKDPSVFSLPASCQKAKEADEKDKDSGMDIRLF</sequence>
<reference evidence="3" key="1">
    <citation type="journal article" date="2015" name="Nat. Commun.">
        <title>The Lingula genome provides insights into brachiopod evolution and the origin of phosphate biomineralization.</title>
        <authorList>
            <person name="Luo Y.J."/>
            <person name="Takeuchi T."/>
            <person name="Koyanagi R."/>
            <person name="Yamada L."/>
            <person name="Kanda M."/>
            <person name="Khalturina M."/>
            <person name="Fujie M."/>
            <person name="Yamasaki S.I."/>
            <person name="Endo K."/>
            <person name="Satoh N."/>
        </authorList>
    </citation>
    <scope>NUCLEOTIDE SEQUENCE</scope>
</reference>
<dbReference type="Pfam" id="PF00811">
    <property type="entry name" value="Ependymin"/>
    <property type="match status" value="1"/>
</dbReference>
<dbReference type="Proteomes" id="UP000085678">
    <property type="component" value="Unplaced"/>
</dbReference>
<dbReference type="RefSeq" id="XP_013400763.1">
    <property type="nucleotide sequence ID" value="XM_013545309.2"/>
</dbReference>
<dbReference type="GeneID" id="106166662"/>
<keyword evidence="2" id="KW-1185">Reference proteome</keyword>
<dbReference type="AlphaFoldDB" id="A0A1S3IRR3"/>
<dbReference type="GO" id="GO:0005509">
    <property type="term" value="F:calcium ion binding"/>
    <property type="evidence" value="ECO:0007669"/>
    <property type="project" value="InterPro"/>
</dbReference>
<organism evidence="2 3">
    <name type="scientific">Lingula anatina</name>
    <name type="common">Brachiopod</name>
    <name type="synonym">Lingula unguis</name>
    <dbReference type="NCBI Taxonomy" id="7574"/>
    <lineage>
        <taxon>Eukaryota</taxon>
        <taxon>Metazoa</taxon>
        <taxon>Spiralia</taxon>
        <taxon>Lophotrochozoa</taxon>
        <taxon>Brachiopoda</taxon>
        <taxon>Linguliformea</taxon>
        <taxon>Lingulata</taxon>
        <taxon>Lingulida</taxon>
        <taxon>Linguloidea</taxon>
        <taxon>Lingulidae</taxon>
        <taxon>Lingula</taxon>
    </lineage>
</organism>
<feature type="chain" id="PRO_5010335470" evidence="1">
    <location>
        <begin position="22"/>
        <end position="222"/>
    </location>
</feature>
<evidence type="ECO:0000313" key="3">
    <source>
        <dbReference type="RefSeq" id="XP_013400763.1"/>
    </source>
</evidence>
<evidence type="ECO:0000256" key="1">
    <source>
        <dbReference type="SAM" id="SignalP"/>
    </source>
</evidence>
<accession>A0A1S3IRR3</accession>
<dbReference type="GO" id="GO:0007160">
    <property type="term" value="P:cell-matrix adhesion"/>
    <property type="evidence" value="ECO:0007669"/>
    <property type="project" value="InterPro"/>
</dbReference>
<dbReference type="PANTHER" id="PTHR10697:SF13">
    <property type="entry name" value="RICIN B LECTIN DOMAIN-CONTAINING PROTEIN"/>
    <property type="match status" value="1"/>
</dbReference>
<feature type="signal peptide" evidence="1">
    <location>
        <begin position="1"/>
        <end position="21"/>
    </location>
</feature>
<dbReference type="OMA" id="TRANCIP"/>
<evidence type="ECO:0000313" key="2">
    <source>
        <dbReference type="Proteomes" id="UP000085678"/>
    </source>
</evidence>
<dbReference type="InParanoid" id="A0A1S3IRR3"/>
<dbReference type="OrthoDB" id="6084362at2759"/>